<evidence type="ECO:0000313" key="7">
    <source>
        <dbReference type="Proteomes" id="UP000616779"/>
    </source>
</evidence>
<feature type="domain" description="HTH araC/xylS-type" evidence="5">
    <location>
        <begin position="165"/>
        <end position="263"/>
    </location>
</feature>
<evidence type="ECO:0000259" key="5">
    <source>
        <dbReference type="PROSITE" id="PS01124"/>
    </source>
</evidence>
<dbReference type="InterPro" id="IPR018062">
    <property type="entry name" value="HTH_AraC-typ_CS"/>
</dbReference>
<dbReference type="Gene3D" id="1.10.10.60">
    <property type="entry name" value="Homeodomain-like"/>
    <property type="match status" value="1"/>
</dbReference>
<keyword evidence="7" id="KW-1185">Reference proteome</keyword>
<protein>
    <submittedName>
        <fullName evidence="6">Helix-turn-helix domain-containing protein</fullName>
    </submittedName>
</protein>
<evidence type="ECO:0000256" key="1">
    <source>
        <dbReference type="ARBA" id="ARBA00023015"/>
    </source>
</evidence>
<organism evidence="6 7">
    <name type="scientific">Paenibacillus phytorum</name>
    <dbReference type="NCBI Taxonomy" id="2654977"/>
    <lineage>
        <taxon>Bacteria</taxon>
        <taxon>Bacillati</taxon>
        <taxon>Bacillota</taxon>
        <taxon>Bacilli</taxon>
        <taxon>Bacillales</taxon>
        <taxon>Paenibacillaceae</taxon>
        <taxon>Paenibacillus</taxon>
    </lineage>
</organism>
<dbReference type="Gene3D" id="2.60.120.10">
    <property type="entry name" value="Jelly Rolls"/>
    <property type="match status" value="1"/>
</dbReference>
<evidence type="ECO:0000256" key="2">
    <source>
        <dbReference type="ARBA" id="ARBA00023125"/>
    </source>
</evidence>
<dbReference type="SUPFAM" id="SSF51215">
    <property type="entry name" value="Regulatory protein AraC"/>
    <property type="match status" value="1"/>
</dbReference>
<dbReference type="SMART" id="SM00342">
    <property type="entry name" value="HTH_ARAC"/>
    <property type="match status" value="1"/>
</dbReference>
<accession>A0ABX1XR56</accession>
<evidence type="ECO:0000256" key="3">
    <source>
        <dbReference type="ARBA" id="ARBA00023163"/>
    </source>
</evidence>
<reference evidence="6 7" key="1">
    <citation type="submission" date="2019-10" db="EMBL/GenBank/DDBJ databases">
        <title>Description of Paenibacillus terrestris sp. nov.</title>
        <authorList>
            <person name="Carlier A."/>
            <person name="Qi S."/>
        </authorList>
    </citation>
    <scope>NUCLEOTIDE SEQUENCE [LARGE SCALE GENOMIC DNA]</scope>
    <source>
        <strain evidence="6 7">LMG 31458</strain>
    </source>
</reference>
<dbReference type="PANTHER" id="PTHR43280:SF2">
    <property type="entry name" value="HTH-TYPE TRANSCRIPTIONAL REGULATOR EXSA"/>
    <property type="match status" value="1"/>
</dbReference>
<dbReference type="InterPro" id="IPR003313">
    <property type="entry name" value="AraC-bd"/>
</dbReference>
<dbReference type="InterPro" id="IPR014710">
    <property type="entry name" value="RmlC-like_jellyroll"/>
</dbReference>
<evidence type="ECO:0000313" key="6">
    <source>
        <dbReference type="EMBL" id="NOU71032.1"/>
    </source>
</evidence>
<keyword evidence="2" id="KW-0238">DNA-binding</keyword>
<dbReference type="InterPro" id="IPR037923">
    <property type="entry name" value="HTH-like"/>
</dbReference>
<proteinExistence type="predicted"/>
<feature type="compositionally biased region" description="Polar residues" evidence="4">
    <location>
        <begin position="254"/>
        <end position="265"/>
    </location>
</feature>
<keyword evidence="1" id="KW-0805">Transcription regulation</keyword>
<dbReference type="RefSeq" id="WP_171642042.1">
    <property type="nucleotide sequence ID" value="NZ_WHOA01000038.1"/>
</dbReference>
<dbReference type="PANTHER" id="PTHR43280">
    <property type="entry name" value="ARAC-FAMILY TRANSCRIPTIONAL REGULATOR"/>
    <property type="match status" value="1"/>
</dbReference>
<evidence type="ECO:0000256" key="4">
    <source>
        <dbReference type="SAM" id="MobiDB-lite"/>
    </source>
</evidence>
<gene>
    <name evidence="6" type="ORF">GC098_06230</name>
</gene>
<dbReference type="InterPro" id="IPR009057">
    <property type="entry name" value="Homeodomain-like_sf"/>
</dbReference>
<feature type="region of interest" description="Disordered" evidence="4">
    <location>
        <begin position="254"/>
        <end position="273"/>
    </location>
</feature>
<sequence>MANSLEHLSFNHIDSATVGTIVYPPGGRYGPRIQQDIQLVLLHTGSMEVTIDGVLFRLEPGNVALLKPGHIEHFTFADEQDSWHRWVAVSVQPLSVDELKALEQVPFSLPISEHLNRITDLMLSIRSEHADTGTVMRSLGHTAIQLFLTELSKAQLQQDIHPSVLRAKSYIHQTFKENLSLPLIAAHAGVSDEHLVRLFRKYEQTTPIKYVWHYRVLRAIELLAHTGLSISEIAQRSGFQTSYHFARLVKQQTGKTPSEIRTSSWGKGDSHAE</sequence>
<keyword evidence="3" id="KW-0804">Transcription</keyword>
<comment type="caution">
    <text evidence="6">The sequence shown here is derived from an EMBL/GenBank/DDBJ whole genome shotgun (WGS) entry which is preliminary data.</text>
</comment>
<dbReference type="EMBL" id="WHOA01000038">
    <property type="protein sequence ID" value="NOU71032.1"/>
    <property type="molecule type" value="Genomic_DNA"/>
</dbReference>
<dbReference type="PROSITE" id="PS00041">
    <property type="entry name" value="HTH_ARAC_FAMILY_1"/>
    <property type="match status" value="1"/>
</dbReference>
<dbReference type="InterPro" id="IPR018060">
    <property type="entry name" value="HTH_AraC"/>
</dbReference>
<dbReference type="Proteomes" id="UP000616779">
    <property type="component" value="Unassembled WGS sequence"/>
</dbReference>
<name>A0ABX1XR56_9BACL</name>
<dbReference type="Pfam" id="PF02311">
    <property type="entry name" value="AraC_binding"/>
    <property type="match status" value="1"/>
</dbReference>
<dbReference type="SUPFAM" id="SSF46689">
    <property type="entry name" value="Homeodomain-like"/>
    <property type="match status" value="2"/>
</dbReference>
<dbReference type="PROSITE" id="PS01124">
    <property type="entry name" value="HTH_ARAC_FAMILY_2"/>
    <property type="match status" value="1"/>
</dbReference>
<dbReference type="Pfam" id="PF12833">
    <property type="entry name" value="HTH_18"/>
    <property type="match status" value="1"/>
</dbReference>